<evidence type="ECO:0000313" key="2">
    <source>
        <dbReference type="EMBL" id="TKC01232.1"/>
    </source>
</evidence>
<dbReference type="AlphaFoldDB" id="A0A4U1C5M3"/>
<evidence type="ECO:0000256" key="1">
    <source>
        <dbReference type="SAM" id="MobiDB-lite"/>
    </source>
</evidence>
<name>A0A4U1C5M3_9SPHI</name>
<accession>A0A4U1C5M3</accession>
<proteinExistence type="predicted"/>
<dbReference type="OrthoDB" id="1365849at2"/>
<comment type="caution">
    <text evidence="2">The sequence shown here is derived from an EMBL/GenBank/DDBJ whole genome shotgun (WGS) entry which is preliminary data.</text>
</comment>
<dbReference type="EMBL" id="SWBO01000004">
    <property type="protein sequence ID" value="TKC01232.1"/>
    <property type="molecule type" value="Genomic_DNA"/>
</dbReference>
<feature type="compositionally biased region" description="Basic and acidic residues" evidence="1">
    <location>
        <begin position="236"/>
        <end position="248"/>
    </location>
</feature>
<gene>
    <name evidence="2" type="ORF">FA045_08280</name>
</gene>
<dbReference type="RefSeq" id="WP_136876420.1">
    <property type="nucleotide sequence ID" value="NZ_SWBO01000004.1"/>
</dbReference>
<reference evidence="2 3" key="1">
    <citation type="submission" date="2019-04" db="EMBL/GenBank/DDBJ databases">
        <title>Pedobacter sp. AR-2-6 sp. nov., isolated from Arctic soil.</title>
        <authorList>
            <person name="Dahal R.H."/>
            <person name="Kim D.-U."/>
        </authorList>
    </citation>
    <scope>NUCLEOTIDE SEQUENCE [LARGE SCALE GENOMIC DNA]</scope>
    <source>
        <strain evidence="2 3">AR-2-6</strain>
    </source>
</reference>
<organism evidence="2 3">
    <name type="scientific">Pedobacter cryotolerans</name>
    <dbReference type="NCBI Taxonomy" id="2571270"/>
    <lineage>
        <taxon>Bacteria</taxon>
        <taxon>Pseudomonadati</taxon>
        <taxon>Bacteroidota</taxon>
        <taxon>Sphingobacteriia</taxon>
        <taxon>Sphingobacteriales</taxon>
        <taxon>Sphingobacteriaceae</taxon>
        <taxon>Pedobacter</taxon>
    </lineage>
</organism>
<keyword evidence="3" id="KW-1185">Reference proteome</keyword>
<feature type="region of interest" description="Disordered" evidence="1">
    <location>
        <begin position="236"/>
        <end position="262"/>
    </location>
</feature>
<sequence length="262" mass="30736">MSKETFKRFLIHQDDELLVQIISDLKHYSPKLNQLKAAYEGLEFEDKEFDFKAFEQIRNEGVKQVVDLYLKNLNEGLESTGVKNQKLREFVLSGSEVPIGNIQRAYNELKYFYVPEPPVPYGKNPRMTKLSLEHIDFIDGAFKVGKDAQENILEAYCRIYIEDQEQEQIYNNLLSLKESLTQWDQWVTKLGLTRSFYGGNYTDQLEHFFSFNRDTREISIVPSSIRWGQQYDKAAKARQKAEQERQERNSQAYQNSLKKGGF</sequence>
<feature type="compositionally biased region" description="Polar residues" evidence="1">
    <location>
        <begin position="249"/>
        <end position="262"/>
    </location>
</feature>
<evidence type="ECO:0000313" key="3">
    <source>
        <dbReference type="Proteomes" id="UP000310477"/>
    </source>
</evidence>
<dbReference type="Proteomes" id="UP000310477">
    <property type="component" value="Unassembled WGS sequence"/>
</dbReference>
<protein>
    <submittedName>
        <fullName evidence="2">Uncharacterized protein</fullName>
    </submittedName>
</protein>